<reference evidence="1 4" key="2">
    <citation type="submission" date="2019-11" db="EMBL/GenBank/DDBJ databases">
        <title>Flavobacterium resistens genome.</title>
        <authorList>
            <person name="Wilson V.M."/>
            <person name="Newman J.D."/>
        </authorList>
    </citation>
    <scope>NUCLEOTIDE SEQUENCE [LARGE SCALE GENOMIC DNA]</scope>
    <source>
        <strain evidence="1 4">DSM 19382</strain>
    </source>
</reference>
<protein>
    <submittedName>
        <fullName evidence="2">Uncharacterized protein</fullName>
    </submittedName>
</protein>
<reference evidence="2 3" key="1">
    <citation type="submission" date="2017-05" db="EMBL/GenBank/DDBJ databases">
        <authorList>
            <person name="Varghese N."/>
            <person name="Submissions S."/>
        </authorList>
    </citation>
    <scope>NUCLEOTIDE SEQUENCE [LARGE SCALE GENOMIC DNA]</scope>
    <source>
        <strain evidence="2 3">DSM 19382</strain>
    </source>
</reference>
<proteinExistence type="predicted"/>
<dbReference type="Proteomes" id="UP000468990">
    <property type="component" value="Unassembled WGS sequence"/>
</dbReference>
<keyword evidence="4" id="KW-1185">Reference proteome</keyword>
<evidence type="ECO:0000313" key="4">
    <source>
        <dbReference type="Proteomes" id="UP000468990"/>
    </source>
</evidence>
<name>A0A521BI32_9FLAO</name>
<dbReference type="EMBL" id="WKKG01000002">
    <property type="protein sequence ID" value="MRX67386.1"/>
    <property type="molecule type" value="Genomic_DNA"/>
</dbReference>
<evidence type="ECO:0000313" key="2">
    <source>
        <dbReference type="EMBL" id="SMO46755.1"/>
    </source>
</evidence>
<dbReference type="RefSeq" id="WP_142449667.1">
    <property type="nucleotide sequence ID" value="NZ_FXTA01000001.1"/>
</dbReference>
<evidence type="ECO:0000313" key="3">
    <source>
        <dbReference type="Proteomes" id="UP000317289"/>
    </source>
</evidence>
<gene>
    <name evidence="1" type="ORF">GJU42_05355</name>
    <name evidence="2" type="ORF">SAMN06265349_1011071</name>
</gene>
<sequence length="127" mass="15021">MELNYNSNKGFTPIEPDIYDKLNWDYDLIVLCLEYIRTEIHTILEIEGDKIDVFLISFSNFLGQNYPAIGIRNKSDEKESSNLDFFELDEKIERWILNIGIENLIQKAQNISCVNWKTLQDLKRFPQ</sequence>
<organism evidence="2 3">
    <name type="scientific">Flavobacterium resistens</name>
    <dbReference type="NCBI Taxonomy" id="443612"/>
    <lineage>
        <taxon>Bacteria</taxon>
        <taxon>Pseudomonadati</taxon>
        <taxon>Bacteroidota</taxon>
        <taxon>Flavobacteriia</taxon>
        <taxon>Flavobacteriales</taxon>
        <taxon>Flavobacteriaceae</taxon>
        <taxon>Flavobacterium</taxon>
    </lineage>
</organism>
<accession>A0A521BI32</accession>
<dbReference type="AlphaFoldDB" id="A0A521BI32"/>
<dbReference type="OrthoDB" id="1364249at2"/>
<dbReference type="Proteomes" id="UP000317289">
    <property type="component" value="Unassembled WGS sequence"/>
</dbReference>
<dbReference type="EMBL" id="FXTA01000001">
    <property type="protein sequence ID" value="SMO46755.1"/>
    <property type="molecule type" value="Genomic_DNA"/>
</dbReference>
<evidence type="ECO:0000313" key="1">
    <source>
        <dbReference type="EMBL" id="MRX67386.1"/>
    </source>
</evidence>